<reference evidence="9" key="1">
    <citation type="submission" date="2016-10" db="EMBL/GenBank/DDBJ databases">
        <authorList>
            <person name="Varghese N."/>
            <person name="Submissions S."/>
        </authorList>
    </citation>
    <scope>NUCLEOTIDE SEQUENCE [LARGE SCALE GENOMIC DNA]</scope>
    <source>
        <strain evidence="9">DSM 23920</strain>
    </source>
</reference>
<dbReference type="InterPro" id="IPR005151">
    <property type="entry name" value="Tail-specific_protease"/>
</dbReference>
<accession>A0A1H3YRP2</accession>
<evidence type="ECO:0000256" key="2">
    <source>
        <dbReference type="ARBA" id="ARBA00022670"/>
    </source>
</evidence>
<evidence type="ECO:0000256" key="4">
    <source>
        <dbReference type="ARBA" id="ARBA00022825"/>
    </source>
</evidence>
<dbReference type="GO" id="GO:0030288">
    <property type="term" value="C:outer membrane-bounded periplasmic space"/>
    <property type="evidence" value="ECO:0007669"/>
    <property type="project" value="TreeGrafter"/>
</dbReference>
<dbReference type="InterPro" id="IPR029045">
    <property type="entry name" value="ClpP/crotonase-like_dom_sf"/>
</dbReference>
<dbReference type="PANTHER" id="PTHR32060">
    <property type="entry name" value="TAIL-SPECIFIC PROTEASE"/>
    <property type="match status" value="1"/>
</dbReference>
<dbReference type="InterPro" id="IPR001478">
    <property type="entry name" value="PDZ"/>
</dbReference>
<dbReference type="GO" id="GO:0004175">
    <property type="term" value="F:endopeptidase activity"/>
    <property type="evidence" value="ECO:0007669"/>
    <property type="project" value="TreeGrafter"/>
</dbReference>
<protein>
    <submittedName>
        <fullName evidence="8">Carboxyl-terminal processing protease</fullName>
    </submittedName>
</protein>
<gene>
    <name evidence="8" type="ORF">SAMN05660909_00909</name>
</gene>
<dbReference type="Pfam" id="PF11818">
    <property type="entry name" value="DUF3340"/>
    <property type="match status" value="1"/>
</dbReference>
<evidence type="ECO:0000256" key="5">
    <source>
        <dbReference type="RuleBase" id="RU004404"/>
    </source>
</evidence>
<dbReference type="SUPFAM" id="SSF50156">
    <property type="entry name" value="PDZ domain-like"/>
    <property type="match status" value="1"/>
</dbReference>
<sequence length="706" mass="78745">MKVFKSNKWLFLLGATMTGYAAHAQVPTDPAAVPAFRSASLNAVFTKVQKSHFSPRPMDDAYAASVWKNFIQTLDPYSYIFLQEDLDRLASYKQTIDEELNTGSTAFFDAAMAIYKQRLQETEALYRQLIATTPDFKKQEAVITWRRELPFPANKEERADLWRKLIKHGIIRNYQEMAAATGDSSKIKGAMDAALEKKATEKVKKYYEAFFRKNNAGSFADDMFTQYIAVALLEIDPHTGFSGPKDKSFSEALNRRYYGLGIELGVNELDYYVKRLMPGGSAFRSGVVKENDNILAISDVKGEMLPVSGLEATEVAGMIRGEKGTEVKLTLQQPGEKSRVVAVKRDEVVDTENKSKSAIIEKDGKKFGYIYLPMFYTDESGKGKGCANDVAAEVEKLNQNEVDGIIMDLRSNGGGSLEEVVRMGYCFVPGGPFSWLREKDKINRYNSPEAPPLYDGPLTVLIDESSASASEIFAAAMQDRGRAIIMGTSSSFGKGTAQVNVNVGKLGDKAKGTEDVNFGSMRLTVQKFYRINGSTTQLKGVIPDIVLQDRMSFQTIMEKDFSSALPSDSVILPPYNRMTFPFNYDAVISNARKRVKNNEAYAKVDDYTKKLKALMQSPTPLDLNGYRKQNEEVSFYKNGIQQAKELPASQRLNVSAAEFRNISPALQASLPAQTPGYKDFLERVKKDIYITESISVLEDIIKHPKQ</sequence>
<keyword evidence="9" id="KW-1185">Reference proteome</keyword>
<dbReference type="AlphaFoldDB" id="A0A1H3YRP2"/>
<dbReference type="CDD" id="cd06782">
    <property type="entry name" value="cpPDZ_CPP-like"/>
    <property type="match status" value="1"/>
</dbReference>
<evidence type="ECO:0000313" key="9">
    <source>
        <dbReference type="Proteomes" id="UP000199656"/>
    </source>
</evidence>
<keyword evidence="6" id="KW-0732">Signal</keyword>
<keyword evidence="3 5" id="KW-0378">Hydrolase</keyword>
<evidence type="ECO:0000256" key="3">
    <source>
        <dbReference type="ARBA" id="ARBA00022801"/>
    </source>
</evidence>
<dbReference type="PANTHER" id="PTHR32060:SF22">
    <property type="entry name" value="CARBOXYL-TERMINAL-PROCESSING PEPTIDASE 3, CHLOROPLASTIC"/>
    <property type="match status" value="1"/>
</dbReference>
<dbReference type="GO" id="GO:0006508">
    <property type="term" value="P:proteolysis"/>
    <property type="evidence" value="ECO:0007669"/>
    <property type="project" value="UniProtKB-KW"/>
</dbReference>
<dbReference type="STRING" id="408074.SAMN05660909_00909"/>
<keyword evidence="2 5" id="KW-0645">Protease</keyword>
<dbReference type="InterPro" id="IPR036034">
    <property type="entry name" value="PDZ_sf"/>
</dbReference>
<dbReference type="Pfam" id="PF00595">
    <property type="entry name" value="PDZ"/>
    <property type="match status" value="1"/>
</dbReference>
<dbReference type="Gene3D" id="3.90.226.10">
    <property type="entry name" value="2-enoyl-CoA Hydratase, Chain A, domain 1"/>
    <property type="match status" value="1"/>
</dbReference>
<dbReference type="Gene3D" id="2.30.42.10">
    <property type="match status" value="1"/>
</dbReference>
<proteinExistence type="inferred from homology"/>
<dbReference type="PROSITE" id="PS50106">
    <property type="entry name" value="PDZ"/>
    <property type="match status" value="1"/>
</dbReference>
<dbReference type="GO" id="GO:0008236">
    <property type="term" value="F:serine-type peptidase activity"/>
    <property type="evidence" value="ECO:0007669"/>
    <property type="project" value="UniProtKB-KW"/>
</dbReference>
<evidence type="ECO:0000256" key="6">
    <source>
        <dbReference type="SAM" id="SignalP"/>
    </source>
</evidence>
<dbReference type="GO" id="GO:0007165">
    <property type="term" value="P:signal transduction"/>
    <property type="evidence" value="ECO:0007669"/>
    <property type="project" value="TreeGrafter"/>
</dbReference>
<dbReference type="OrthoDB" id="9812068at2"/>
<dbReference type="RefSeq" id="WP_089759129.1">
    <property type="nucleotide sequence ID" value="NZ_BKAT01000002.1"/>
</dbReference>
<dbReference type="InterPro" id="IPR004447">
    <property type="entry name" value="Peptidase_S41A"/>
</dbReference>
<dbReference type="SMART" id="SM00245">
    <property type="entry name" value="TSPc"/>
    <property type="match status" value="1"/>
</dbReference>
<dbReference type="InterPro" id="IPR020992">
    <property type="entry name" value="Tail_Prtase_C"/>
</dbReference>
<feature type="domain" description="PDZ" evidence="7">
    <location>
        <begin position="250"/>
        <end position="320"/>
    </location>
</feature>
<evidence type="ECO:0000259" key="7">
    <source>
        <dbReference type="PROSITE" id="PS50106"/>
    </source>
</evidence>
<organism evidence="8 9">
    <name type="scientific">Chitinophaga terrae</name>
    <name type="common">ex Kim and Jung 2007</name>
    <dbReference type="NCBI Taxonomy" id="408074"/>
    <lineage>
        <taxon>Bacteria</taxon>
        <taxon>Pseudomonadati</taxon>
        <taxon>Bacteroidota</taxon>
        <taxon>Chitinophagia</taxon>
        <taxon>Chitinophagales</taxon>
        <taxon>Chitinophagaceae</taxon>
        <taxon>Chitinophaga</taxon>
    </lineage>
</organism>
<dbReference type="NCBIfam" id="TIGR00225">
    <property type="entry name" value="prc"/>
    <property type="match status" value="1"/>
</dbReference>
<dbReference type="Proteomes" id="UP000199656">
    <property type="component" value="Unassembled WGS sequence"/>
</dbReference>
<dbReference type="SUPFAM" id="SSF52096">
    <property type="entry name" value="ClpP/crotonase"/>
    <property type="match status" value="1"/>
</dbReference>
<evidence type="ECO:0000313" key="8">
    <source>
        <dbReference type="EMBL" id="SEA13758.1"/>
    </source>
</evidence>
<dbReference type="Pfam" id="PF03572">
    <property type="entry name" value="Peptidase_S41"/>
    <property type="match status" value="1"/>
</dbReference>
<keyword evidence="4 5" id="KW-0720">Serine protease</keyword>
<comment type="similarity">
    <text evidence="1 5">Belongs to the peptidase S41A family.</text>
</comment>
<feature type="signal peptide" evidence="6">
    <location>
        <begin position="1"/>
        <end position="24"/>
    </location>
</feature>
<name>A0A1H3YRP2_9BACT</name>
<dbReference type="Pfam" id="PF17804">
    <property type="entry name" value="TSP_NTD"/>
    <property type="match status" value="1"/>
</dbReference>
<dbReference type="CDD" id="cd07560">
    <property type="entry name" value="Peptidase_S41_CPP"/>
    <property type="match status" value="1"/>
</dbReference>
<dbReference type="SMART" id="SM00228">
    <property type="entry name" value="PDZ"/>
    <property type="match status" value="1"/>
</dbReference>
<feature type="chain" id="PRO_5011490657" evidence="6">
    <location>
        <begin position="25"/>
        <end position="706"/>
    </location>
</feature>
<evidence type="ECO:0000256" key="1">
    <source>
        <dbReference type="ARBA" id="ARBA00009179"/>
    </source>
</evidence>
<dbReference type="EMBL" id="FNRL01000003">
    <property type="protein sequence ID" value="SEA13758.1"/>
    <property type="molecule type" value="Genomic_DNA"/>
</dbReference>
<dbReference type="InterPro" id="IPR040573">
    <property type="entry name" value="TSP_N"/>
</dbReference>